<accession>A0ABD3R372</accession>
<feature type="transmembrane region" description="Helical" evidence="11">
    <location>
        <begin position="36"/>
        <end position="60"/>
    </location>
</feature>
<dbReference type="PANTHER" id="PTHR12317">
    <property type="entry name" value="DIACYLGLYCEROL O-ACYLTRANSFERASE"/>
    <property type="match status" value="1"/>
</dbReference>
<dbReference type="InterPro" id="IPR007130">
    <property type="entry name" value="DAGAT"/>
</dbReference>
<evidence type="ECO:0000256" key="5">
    <source>
        <dbReference type="ARBA" id="ARBA00022692"/>
    </source>
</evidence>
<feature type="region of interest" description="Disordered" evidence="12">
    <location>
        <begin position="79"/>
        <end position="105"/>
    </location>
</feature>
<gene>
    <name evidence="13" type="ORF">ACHAXA_001086</name>
</gene>
<evidence type="ECO:0000256" key="10">
    <source>
        <dbReference type="ARBA" id="ARBA00023315"/>
    </source>
</evidence>
<evidence type="ECO:0000256" key="4">
    <source>
        <dbReference type="ARBA" id="ARBA00022679"/>
    </source>
</evidence>
<keyword evidence="5 11" id="KW-0812">Transmembrane</keyword>
<evidence type="ECO:0000256" key="2">
    <source>
        <dbReference type="ARBA" id="ARBA00005420"/>
    </source>
</evidence>
<dbReference type="Proteomes" id="UP001530377">
    <property type="component" value="Unassembled WGS sequence"/>
</dbReference>
<dbReference type="GO" id="GO:0005789">
    <property type="term" value="C:endoplasmic reticulum membrane"/>
    <property type="evidence" value="ECO:0007669"/>
    <property type="project" value="UniProtKB-SubCell"/>
</dbReference>
<dbReference type="EMBL" id="JALLPB020000730">
    <property type="protein sequence ID" value="KAL3806804.1"/>
    <property type="molecule type" value="Genomic_DNA"/>
</dbReference>
<sequence>MKRPRPRPITSPLLPRGVEIIVPPPPHEACTLVDRLLVYASSLIVVGSPIWFYGGLIFLYRRWRKYRALAHERSTEDDEYDDDEYDEYDDDDEYENGIGDSRRRHRRRRRRRSGYDALASRYGAALATIILLSIFGPHRRTRLGEMLGARRWRLWDAWLNYVGYTVLRDGGDDDDDLDRDIVPLAMDDASARTSSSFDPLSSPAIYAFVPHGIFPFGLAFSCLPERGYDGTWGEFRPVVATATRLFPLVRTFIDWMGGVDASRRAVSRVLSSPTTAHQSTSSPGGRRLGISPGGIAEMFETYPKPGYHPNDEAALLRHRDGMFKLALRHHVPIVPVYCFGATKMFRRVQLPRFVETLSRALRISILLLYGRWGLPIPFRQRLMYVVGRTIWPPASSSSISDDQMMTGERFDCLVREMHDAFCDEIERIFYRNRSHYGWENKTLRLV</sequence>
<comment type="caution">
    <text evidence="13">The sequence shown here is derived from an EMBL/GenBank/DDBJ whole genome shotgun (WGS) entry which is preliminary data.</text>
</comment>
<dbReference type="GO" id="GO:0016746">
    <property type="term" value="F:acyltransferase activity"/>
    <property type="evidence" value="ECO:0007669"/>
    <property type="project" value="UniProtKB-KW"/>
</dbReference>
<dbReference type="EC" id="2.3.1.-" evidence="11"/>
<evidence type="ECO:0000313" key="14">
    <source>
        <dbReference type="Proteomes" id="UP001530377"/>
    </source>
</evidence>
<dbReference type="GO" id="GO:0006629">
    <property type="term" value="P:lipid metabolic process"/>
    <property type="evidence" value="ECO:0007669"/>
    <property type="project" value="UniProtKB-KW"/>
</dbReference>
<evidence type="ECO:0000256" key="3">
    <source>
        <dbReference type="ARBA" id="ARBA00022516"/>
    </source>
</evidence>
<comment type="similarity">
    <text evidence="2 11">Belongs to the diacylglycerol acyltransferase family.</text>
</comment>
<dbReference type="PANTHER" id="PTHR12317:SF63">
    <property type="entry name" value="DIACYLGLYCEROL O-ACYLTRANSFERASE 2"/>
    <property type="match status" value="1"/>
</dbReference>
<name>A0ABD3R372_9STRA</name>
<evidence type="ECO:0000256" key="7">
    <source>
        <dbReference type="ARBA" id="ARBA00022989"/>
    </source>
</evidence>
<feature type="region of interest" description="Disordered" evidence="12">
    <location>
        <begin position="270"/>
        <end position="289"/>
    </location>
</feature>
<evidence type="ECO:0000256" key="9">
    <source>
        <dbReference type="ARBA" id="ARBA00023136"/>
    </source>
</evidence>
<evidence type="ECO:0000256" key="6">
    <source>
        <dbReference type="ARBA" id="ARBA00022824"/>
    </source>
</evidence>
<evidence type="ECO:0000256" key="1">
    <source>
        <dbReference type="ARBA" id="ARBA00004477"/>
    </source>
</evidence>
<proteinExistence type="inferred from homology"/>
<evidence type="ECO:0000313" key="13">
    <source>
        <dbReference type="EMBL" id="KAL3806804.1"/>
    </source>
</evidence>
<keyword evidence="14" id="KW-1185">Reference proteome</keyword>
<keyword evidence="8" id="KW-0443">Lipid metabolism</keyword>
<feature type="compositionally biased region" description="Acidic residues" evidence="12">
    <location>
        <begin position="79"/>
        <end position="95"/>
    </location>
</feature>
<keyword evidence="7 11" id="KW-1133">Transmembrane helix</keyword>
<keyword evidence="4 11" id="KW-0808">Transferase</keyword>
<dbReference type="Pfam" id="PF03982">
    <property type="entry name" value="DAGAT"/>
    <property type="match status" value="1"/>
</dbReference>
<keyword evidence="10" id="KW-0012">Acyltransferase</keyword>
<reference evidence="13 14" key="1">
    <citation type="submission" date="2024-10" db="EMBL/GenBank/DDBJ databases">
        <title>Updated reference genomes for cyclostephanoid diatoms.</title>
        <authorList>
            <person name="Roberts W.R."/>
            <person name="Alverson A.J."/>
        </authorList>
    </citation>
    <scope>NUCLEOTIDE SEQUENCE [LARGE SCALE GENOMIC DNA]</scope>
    <source>
        <strain evidence="13 14">AJA228-03</strain>
    </source>
</reference>
<organism evidence="13 14">
    <name type="scientific">Cyclostephanos tholiformis</name>
    <dbReference type="NCBI Taxonomy" id="382380"/>
    <lineage>
        <taxon>Eukaryota</taxon>
        <taxon>Sar</taxon>
        <taxon>Stramenopiles</taxon>
        <taxon>Ochrophyta</taxon>
        <taxon>Bacillariophyta</taxon>
        <taxon>Coscinodiscophyceae</taxon>
        <taxon>Thalassiosirophycidae</taxon>
        <taxon>Stephanodiscales</taxon>
        <taxon>Stephanodiscaceae</taxon>
        <taxon>Cyclostephanos</taxon>
    </lineage>
</organism>
<dbReference type="CDD" id="cd07987">
    <property type="entry name" value="LPLAT_MGAT-like"/>
    <property type="match status" value="1"/>
</dbReference>
<evidence type="ECO:0000256" key="11">
    <source>
        <dbReference type="RuleBase" id="RU367023"/>
    </source>
</evidence>
<protein>
    <recommendedName>
        <fullName evidence="11">Acyltransferase</fullName>
        <ecNumber evidence="11">2.3.1.-</ecNumber>
    </recommendedName>
</protein>
<feature type="transmembrane region" description="Helical" evidence="11">
    <location>
        <begin position="113"/>
        <end position="135"/>
    </location>
</feature>
<keyword evidence="3" id="KW-0444">Lipid biosynthesis</keyword>
<comment type="subcellular location">
    <subcellularLocation>
        <location evidence="1 11">Endoplasmic reticulum membrane</location>
        <topology evidence="1 11">Multi-pass membrane protein</topology>
    </subcellularLocation>
</comment>
<feature type="compositionally biased region" description="Polar residues" evidence="12">
    <location>
        <begin position="273"/>
        <end position="283"/>
    </location>
</feature>
<keyword evidence="6 11" id="KW-0256">Endoplasmic reticulum</keyword>
<evidence type="ECO:0000256" key="12">
    <source>
        <dbReference type="SAM" id="MobiDB-lite"/>
    </source>
</evidence>
<keyword evidence="9 11" id="KW-0472">Membrane</keyword>
<evidence type="ECO:0000256" key="8">
    <source>
        <dbReference type="ARBA" id="ARBA00023098"/>
    </source>
</evidence>
<dbReference type="AlphaFoldDB" id="A0ABD3R372"/>